<keyword evidence="2" id="KW-1185">Reference proteome</keyword>
<sequence length="107" mass="11882">MRIEMQFKGGAFKMERSGDIKDLSILASLGYREALSWAISHENTEIVLGGLTVQGNPHENEYIEIALLGRYCTEVWGQGLPNDPEFCLGFYVGLDEAVKRLSIQSGT</sequence>
<dbReference type="RefSeq" id="WP_238195111.1">
    <property type="nucleotide sequence ID" value="NZ_BPQZ01000003.1"/>
</dbReference>
<dbReference type="EMBL" id="BSPL01000023">
    <property type="protein sequence ID" value="GLS73017.1"/>
    <property type="molecule type" value="Genomic_DNA"/>
</dbReference>
<organism evidence="1 2">
    <name type="scientific">Methylobacterium tardum</name>
    <dbReference type="NCBI Taxonomy" id="374432"/>
    <lineage>
        <taxon>Bacteria</taxon>
        <taxon>Pseudomonadati</taxon>
        <taxon>Pseudomonadota</taxon>
        <taxon>Alphaproteobacteria</taxon>
        <taxon>Hyphomicrobiales</taxon>
        <taxon>Methylobacteriaceae</taxon>
        <taxon>Methylobacterium</taxon>
    </lineage>
</organism>
<protein>
    <submittedName>
        <fullName evidence="1">Uncharacterized protein</fullName>
    </submittedName>
</protein>
<dbReference type="AlphaFoldDB" id="A0AA37WV53"/>
<gene>
    <name evidence="1" type="ORF">GCM10007890_50320</name>
</gene>
<accession>A0AA37WV53</accession>
<evidence type="ECO:0000313" key="2">
    <source>
        <dbReference type="Proteomes" id="UP001157440"/>
    </source>
</evidence>
<name>A0AA37WV53_9HYPH</name>
<reference evidence="2" key="1">
    <citation type="journal article" date="2019" name="Int. J. Syst. Evol. Microbiol.">
        <title>The Global Catalogue of Microorganisms (GCM) 10K type strain sequencing project: providing services to taxonomists for standard genome sequencing and annotation.</title>
        <authorList>
            <consortium name="The Broad Institute Genomics Platform"/>
            <consortium name="The Broad Institute Genome Sequencing Center for Infectious Disease"/>
            <person name="Wu L."/>
            <person name="Ma J."/>
        </authorList>
    </citation>
    <scope>NUCLEOTIDE SEQUENCE [LARGE SCALE GENOMIC DNA]</scope>
    <source>
        <strain evidence="2">NBRC 103632</strain>
    </source>
</reference>
<proteinExistence type="predicted"/>
<dbReference type="Proteomes" id="UP001157440">
    <property type="component" value="Unassembled WGS sequence"/>
</dbReference>
<comment type="caution">
    <text evidence="1">The sequence shown here is derived from an EMBL/GenBank/DDBJ whole genome shotgun (WGS) entry which is preliminary data.</text>
</comment>
<evidence type="ECO:0000313" key="1">
    <source>
        <dbReference type="EMBL" id="GLS73017.1"/>
    </source>
</evidence>